<dbReference type="KEGG" id="ccp:CHC_T00006001001"/>
<dbReference type="Gramene" id="CDF37818">
    <property type="protein sequence ID" value="CDF37818"/>
    <property type="gene ID" value="CHC_T00006001001"/>
</dbReference>
<reference evidence="7" key="1">
    <citation type="journal article" date="2013" name="Proc. Natl. Acad. Sci. U.S.A.">
        <title>Genome structure and metabolic features in the red seaweed Chondrus crispus shed light on evolution of the Archaeplastida.</title>
        <authorList>
            <person name="Collen J."/>
            <person name="Porcel B."/>
            <person name="Carre W."/>
            <person name="Ball S.G."/>
            <person name="Chaparro C."/>
            <person name="Tonon T."/>
            <person name="Barbeyron T."/>
            <person name="Michel G."/>
            <person name="Noel B."/>
            <person name="Valentin K."/>
            <person name="Elias M."/>
            <person name="Artiguenave F."/>
            <person name="Arun A."/>
            <person name="Aury J.M."/>
            <person name="Barbosa-Neto J.F."/>
            <person name="Bothwell J.H."/>
            <person name="Bouget F.Y."/>
            <person name="Brillet L."/>
            <person name="Cabello-Hurtado F."/>
            <person name="Capella-Gutierrez S."/>
            <person name="Charrier B."/>
            <person name="Cladiere L."/>
            <person name="Cock J.M."/>
            <person name="Coelho S.M."/>
            <person name="Colleoni C."/>
            <person name="Czjzek M."/>
            <person name="Da Silva C."/>
            <person name="Delage L."/>
            <person name="Denoeud F."/>
            <person name="Deschamps P."/>
            <person name="Dittami S.M."/>
            <person name="Gabaldon T."/>
            <person name="Gachon C.M."/>
            <person name="Groisillier A."/>
            <person name="Herve C."/>
            <person name="Jabbari K."/>
            <person name="Katinka M."/>
            <person name="Kloareg B."/>
            <person name="Kowalczyk N."/>
            <person name="Labadie K."/>
            <person name="Leblanc C."/>
            <person name="Lopez P.J."/>
            <person name="McLachlan D.H."/>
            <person name="Meslet-Cladiere L."/>
            <person name="Moustafa A."/>
            <person name="Nehr Z."/>
            <person name="Nyvall Collen P."/>
            <person name="Panaud O."/>
            <person name="Partensky F."/>
            <person name="Poulain J."/>
            <person name="Rensing S.A."/>
            <person name="Rousvoal S."/>
            <person name="Samson G."/>
            <person name="Symeonidi A."/>
            <person name="Weissenbach J."/>
            <person name="Zambounis A."/>
            <person name="Wincker P."/>
            <person name="Boyen C."/>
        </authorList>
    </citation>
    <scope>NUCLEOTIDE SEQUENCE [LARGE SCALE GENOMIC DNA]</scope>
    <source>
        <strain evidence="7">cv. Stackhouse</strain>
    </source>
</reference>
<dbReference type="InterPro" id="IPR007657">
    <property type="entry name" value="Glycosyltransferase_61"/>
</dbReference>
<dbReference type="OrthoDB" id="529273at2759"/>
<dbReference type="GO" id="GO:0016757">
    <property type="term" value="F:glycosyltransferase activity"/>
    <property type="evidence" value="ECO:0007669"/>
    <property type="project" value="UniProtKB-KW"/>
</dbReference>
<protein>
    <recommendedName>
        <fullName evidence="5">Glycosyltransferase 61 catalytic domain-containing protein</fullName>
    </recommendedName>
</protein>
<dbReference type="Proteomes" id="UP000012073">
    <property type="component" value="Unassembled WGS sequence"/>
</dbReference>
<evidence type="ECO:0000256" key="2">
    <source>
        <dbReference type="ARBA" id="ARBA00022679"/>
    </source>
</evidence>
<keyword evidence="4" id="KW-1133">Transmembrane helix</keyword>
<name>R7QJ71_CHOCR</name>
<keyword evidence="4" id="KW-0472">Membrane</keyword>
<gene>
    <name evidence="6" type="ORF">CHC_T00006001001</name>
</gene>
<keyword evidence="2" id="KW-0808">Transferase</keyword>
<sequence>MTPRLLVARGLTPPHRTVPMGDRSPLSRNAHIKPLFRTTATHVPSSSASSLVILTFSVLAFVLLVVLTLFPGAFTSLAKNRAPRSAPSHIWPPPPHKPAPPAFIPHPPDKCHFYAAAGPSWRFNSRALCLSSSLCLNLSSPAAPHRIAAFLPSSPPSATVCQLSTSRFASALPWADRPPSSDTCQGLQRELVSCAHGPGLKRNGPQCPLISAAPAASGRAAWLEHLTLVVPSYPYPANIYHYGNVLASVAHVAGHLQALLEDWGLGHVHAPGGAAAPYFADGIARVTRVNVLFEGSRNTNAWQAKLLEMLWTHRLQKGGVEVETIYLPEWGADEQLCVRNAVVLGRRGSVNVWFFPNATSVPLDGLAVPADAVEFKRAVYKGVSVEARLPEVDAVRVAELPPLVLGYARRLGAQDAKGGNVHLVGTKRRFSDDDEAWFVEMLRNETDASGVKLHMFTTSANDSLAEQVRNIAGVGFVVGIHGANLVNAVFMHPFGALLEIFPGNADSPCYIAGSNSGLAYYRHTSTEEATPAETGCSLEDRICQKKTRQRLVKIGRAEDREAVRGHVKMGLRHLTALHQKYPGGVPVTYDEKSDYYYGHTPLVTITLYEVEKQQMKIPTTGNLSTRFYCRWPRICIVLAEEACCTALDISVSSVYWTIVPI</sequence>
<evidence type="ECO:0000256" key="1">
    <source>
        <dbReference type="ARBA" id="ARBA00022676"/>
    </source>
</evidence>
<feature type="transmembrane region" description="Helical" evidence="4">
    <location>
        <begin position="51"/>
        <end position="74"/>
    </location>
</feature>
<dbReference type="GeneID" id="17325410"/>
<feature type="domain" description="Glycosyltransferase 61 catalytic" evidence="5">
    <location>
        <begin position="435"/>
        <end position="493"/>
    </location>
</feature>
<organism evidence="6 7">
    <name type="scientific">Chondrus crispus</name>
    <name type="common">Carrageen Irish moss</name>
    <name type="synonym">Polymorpha crispa</name>
    <dbReference type="NCBI Taxonomy" id="2769"/>
    <lineage>
        <taxon>Eukaryota</taxon>
        <taxon>Rhodophyta</taxon>
        <taxon>Florideophyceae</taxon>
        <taxon>Rhodymeniophycidae</taxon>
        <taxon>Gigartinales</taxon>
        <taxon>Gigartinaceae</taxon>
        <taxon>Chondrus</taxon>
    </lineage>
</organism>
<evidence type="ECO:0000259" key="5">
    <source>
        <dbReference type="Pfam" id="PF04577"/>
    </source>
</evidence>
<accession>R7QJ71</accession>
<proteinExistence type="predicted"/>
<dbReference type="Pfam" id="PF04577">
    <property type="entry name" value="Glyco_transf_61"/>
    <property type="match status" value="1"/>
</dbReference>
<dbReference type="PANTHER" id="PTHR20961">
    <property type="entry name" value="GLYCOSYLTRANSFERASE"/>
    <property type="match status" value="1"/>
</dbReference>
<dbReference type="InterPro" id="IPR049625">
    <property type="entry name" value="Glyco_transf_61_cat"/>
</dbReference>
<keyword evidence="1" id="KW-0328">Glycosyltransferase</keyword>
<keyword evidence="3" id="KW-0325">Glycoprotein</keyword>
<dbReference type="RefSeq" id="XP_005717689.1">
    <property type="nucleotide sequence ID" value="XM_005717632.1"/>
</dbReference>
<keyword evidence="4" id="KW-0812">Transmembrane</keyword>
<evidence type="ECO:0000313" key="7">
    <source>
        <dbReference type="Proteomes" id="UP000012073"/>
    </source>
</evidence>
<evidence type="ECO:0000256" key="3">
    <source>
        <dbReference type="ARBA" id="ARBA00023180"/>
    </source>
</evidence>
<evidence type="ECO:0000256" key="4">
    <source>
        <dbReference type="SAM" id="Phobius"/>
    </source>
</evidence>
<dbReference type="AlphaFoldDB" id="R7QJ71"/>
<evidence type="ECO:0000313" key="6">
    <source>
        <dbReference type="EMBL" id="CDF37818.1"/>
    </source>
</evidence>
<keyword evidence="7" id="KW-1185">Reference proteome</keyword>
<dbReference type="EMBL" id="HG001872">
    <property type="protein sequence ID" value="CDF37818.1"/>
    <property type="molecule type" value="Genomic_DNA"/>
</dbReference>
<dbReference type="PhylomeDB" id="R7QJ71"/>